<name>L7UJJ5_MYXSD</name>
<dbReference type="eggNOG" id="COG3299">
    <property type="taxonomic scope" value="Bacteria"/>
</dbReference>
<gene>
    <name evidence="1" type="ordered locus">MYSTI_06905</name>
</gene>
<dbReference type="NCBIfam" id="TIGR02243">
    <property type="entry name" value="putative baseplate assembly protein"/>
    <property type="match status" value="1"/>
</dbReference>
<dbReference type="HOGENOM" id="CLU_008328_0_0_7"/>
<dbReference type="PATRIC" id="fig|1278073.3.peg.7011"/>
<protein>
    <recommendedName>
        <fullName evidence="3">Baseplate protein J-like domain-containing protein</fullName>
    </recommendedName>
</protein>
<accession>L7UJJ5</accession>
<sequence>MTSSVEGRRRALAARFPLTGNGLELAVLPGTDPALNAAFLPVNTGLPARIAGRILLLRFVTTQGVAALTQAQVLIAGATVRWLVPLTALATLPATDPALQPDELTWFNALAAALDQQSAGLGEFLLVHTEVALPAKVALKLRANQVSSAPPPGFEPRLSSLEFDQTGDLTSGVRTRWLNGIDHVIVADLNPLISERLRQRVVFVRFANAFGVNELGATHFSITGGERVPNVALRWAQPLSRIASVVDVELTGPERTALSNFAAIHPTDLNQWVVLCTQERGDFSLYTLRVSSAPTFDPLLSAVTLNLKVDCPTQLDCAPPPGCSEAPVPPPVLDYLTRDFAGFRRLLFDRIAALGAGSADESPAGLASTLVELVAARADQLAYAQDSVATEAYLHTARLRSSVRRHARLLDYRMHEGVNSRAFVHLRASEGASVNNPVQVGDLFLTRIGSAASAMLAPTVLGEPLPPETQVFAALLSLARLRSVHNDIEVYTWGEEELCLPRGTTRCTLLDPDHALEFFQGDLVLLEAVASESSTVAEDTDPTLRHIVRLSSPPRQAHDALLARDVLELEWHPEDALPFDLPVRVAGRVLAKARGNMLLVDHGEPAPVETLQAVPFGSRGRLHARLRGMGLTHATAAPTWDDPTAHDWLSTTWSATGVVQQAPESALPSVSLLAADGTEWAPQRDLLASDRSASEFWVETESSGQAWIRFGDGTTGQKPSDDETFTASYRLGNGTLGNVGAGAIAHLLTTRFAPSALAGVRNPLPAVGGVDPEPMENVRRSAPQAFRTQERAVTLTDWAEVASRHREVQRAVARLIWTGSWHTVRVHVDRVEGRPVDAPFIAEMTRFLERFRLAGYDLEITGPTHVSLDIVLSICVAHDAWPEAVSASLREVFGRGLLADGTRAFFHPDNFTFGNSVYLSQIVARAMSVKGVRWVDARAEVPGHRFRRFSSTASDELASGILKMGPLEIPRCDSDPNAPERGRIQFNVEGGA</sequence>
<keyword evidence="2" id="KW-1185">Reference proteome</keyword>
<dbReference type="KEGG" id="msd:MYSTI_06905"/>
<dbReference type="Proteomes" id="UP000011131">
    <property type="component" value="Chromosome"/>
</dbReference>
<evidence type="ECO:0008006" key="3">
    <source>
        <dbReference type="Google" id="ProtNLM"/>
    </source>
</evidence>
<evidence type="ECO:0000313" key="1">
    <source>
        <dbReference type="EMBL" id="AGC48178.1"/>
    </source>
</evidence>
<dbReference type="OrthoDB" id="9796131at2"/>
<proteinExistence type="predicted"/>
<dbReference type="RefSeq" id="WP_015352432.1">
    <property type="nucleotide sequence ID" value="NC_020126.1"/>
</dbReference>
<dbReference type="EMBL" id="CP004025">
    <property type="protein sequence ID" value="AGC48178.1"/>
    <property type="molecule type" value="Genomic_DNA"/>
</dbReference>
<dbReference type="AlphaFoldDB" id="L7UJJ5"/>
<organism evidence="1 2">
    <name type="scientific">Myxococcus stipitatus (strain DSM 14675 / JCM 12634 / Mx s8)</name>
    <dbReference type="NCBI Taxonomy" id="1278073"/>
    <lineage>
        <taxon>Bacteria</taxon>
        <taxon>Pseudomonadati</taxon>
        <taxon>Myxococcota</taxon>
        <taxon>Myxococcia</taxon>
        <taxon>Myxococcales</taxon>
        <taxon>Cystobacterineae</taxon>
        <taxon>Myxococcaceae</taxon>
        <taxon>Myxococcus</taxon>
    </lineage>
</organism>
<evidence type="ECO:0000313" key="2">
    <source>
        <dbReference type="Proteomes" id="UP000011131"/>
    </source>
</evidence>
<dbReference type="InterPro" id="IPR011749">
    <property type="entry name" value="CHP02243"/>
</dbReference>
<dbReference type="STRING" id="1278073.MYSTI_06905"/>
<reference evidence="1 2" key="1">
    <citation type="journal article" date="2013" name="Genome Announc.">
        <title>Complete genome sequence of Myxococcus stipitatus strain DSM 14675, a fruiting myxobacterium.</title>
        <authorList>
            <person name="Huntley S."/>
            <person name="Kneip S."/>
            <person name="Treuner-Lange A."/>
            <person name="Sogaard-Andersen L."/>
        </authorList>
    </citation>
    <scope>NUCLEOTIDE SEQUENCE [LARGE SCALE GENOMIC DNA]</scope>
    <source>
        <strain evidence="2">DSM 14675 / JCM 12634 / Mx s8</strain>
    </source>
</reference>